<dbReference type="AlphaFoldDB" id="A0A380VFS4"/>
<dbReference type="SMART" id="SM00354">
    <property type="entry name" value="HTH_LACI"/>
    <property type="match status" value="1"/>
</dbReference>
<name>A0A380VFS4_9PAST</name>
<evidence type="ECO:0000313" key="6">
    <source>
        <dbReference type="Proteomes" id="UP000254507"/>
    </source>
</evidence>
<dbReference type="InterPro" id="IPR010982">
    <property type="entry name" value="Lambda_DNA-bd_dom_sf"/>
</dbReference>
<dbReference type="PANTHER" id="PTHR30146">
    <property type="entry name" value="LACI-RELATED TRANSCRIPTIONAL REPRESSOR"/>
    <property type="match status" value="1"/>
</dbReference>
<dbReference type="InterPro" id="IPR028082">
    <property type="entry name" value="Peripla_BP_I"/>
</dbReference>
<dbReference type="EMBL" id="UFSB01000001">
    <property type="protein sequence ID" value="SUU37756.1"/>
    <property type="molecule type" value="Genomic_DNA"/>
</dbReference>
<dbReference type="GO" id="GO:0003700">
    <property type="term" value="F:DNA-binding transcription factor activity"/>
    <property type="evidence" value="ECO:0007669"/>
    <property type="project" value="TreeGrafter"/>
</dbReference>
<dbReference type="PROSITE" id="PS00356">
    <property type="entry name" value="HTH_LACI_1"/>
    <property type="match status" value="1"/>
</dbReference>
<protein>
    <submittedName>
        <fullName evidence="5">DNA-binding transcriptional repressor PurR</fullName>
    </submittedName>
</protein>
<gene>
    <name evidence="5" type="primary">purR1</name>
    <name evidence="5" type="ORF">NCTC10851_01725</name>
</gene>
<dbReference type="Pfam" id="PF00356">
    <property type="entry name" value="LacI"/>
    <property type="match status" value="1"/>
</dbReference>
<proteinExistence type="predicted"/>
<evidence type="ECO:0000256" key="1">
    <source>
        <dbReference type="ARBA" id="ARBA00023015"/>
    </source>
</evidence>
<dbReference type="Proteomes" id="UP000254507">
    <property type="component" value="Unassembled WGS sequence"/>
</dbReference>
<evidence type="ECO:0000256" key="2">
    <source>
        <dbReference type="ARBA" id="ARBA00023125"/>
    </source>
</evidence>
<keyword evidence="2 5" id="KW-0238">DNA-binding</keyword>
<dbReference type="PRINTS" id="PR00036">
    <property type="entry name" value="HTHLACI"/>
</dbReference>
<reference evidence="5 6" key="1">
    <citation type="submission" date="2018-06" db="EMBL/GenBank/DDBJ databases">
        <authorList>
            <consortium name="Pathogen Informatics"/>
            <person name="Doyle S."/>
        </authorList>
    </citation>
    <scope>NUCLEOTIDE SEQUENCE [LARGE SCALE GENOMIC DNA]</scope>
    <source>
        <strain evidence="5 6">NCTC10851</strain>
    </source>
</reference>
<dbReference type="CDD" id="cd06270">
    <property type="entry name" value="PBP1_GalS-like"/>
    <property type="match status" value="1"/>
</dbReference>
<dbReference type="Pfam" id="PF13377">
    <property type="entry name" value="Peripla_BP_3"/>
    <property type="match status" value="1"/>
</dbReference>
<evidence type="ECO:0000259" key="4">
    <source>
        <dbReference type="PROSITE" id="PS50932"/>
    </source>
</evidence>
<keyword evidence="3" id="KW-0804">Transcription</keyword>
<sequence>MMITIRDVAKQAGVSVATVSRVLNNASSSEKARLAVQRAVAQLGYHPNANAQALALQNTETIGVVVTDVTDPFFAILVKAVDNVAEEHQKTILIGIGYHNAEKERKAIETLLRKRCSCLVVHSKALTDEELQAYLQRIPGMVIINRLVRGYENRCVSLDNQKGTFLATQTLIQLRHRHIGYIGSTHQITDESERLKGYLTALQHYHIKLEPHFVTHSTPDFEGGEKAMINLLSYNSNLTAVVAYNDGMAAGAISVLNENNISVPKQFSIIGFDDMPIARYLIPKLTTIRYPIDLMATYAANLALSLVDNAIEEPAYLQFNPTLVQRFSTGQVNQKG</sequence>
<feature type="domain" description="HTH lacI-type" evidence="4">
    <location>
        <begin position="3"/>
        <end position="56"/>
    </location>
</feature>
<keyword evidence="1" id="KW-0805">Transcription regulation</keyword>
<evidence type="ECO:0000256" key="3">
    <source>
        <dbReference type="ARBA" id="ARBA00023163"/>
    </source>
</evidence>
<dbReference type="InterPro" id="IPR000843">
    <property type="entry name" value="HTH_LacI"/>
</dbReference>
<evidence type="ECO:0000313" key="5">
    <source>
        <dbReference type="EMBL" id="SUU37756.1"/>
    </source>
</evidence>
<dbReference type="InterPro" id="IPR046335">
    <property type="entry name" value="LacI/GalR-like_sensor"/>
</dbReference>
<dbReference type="Gene3D" id="3.40.50.2300">
    <property type="match status" value="2"/>
</dbReference>
<dbReference type="SUPFAM" id="SSF47413">
    <property type="entry name" value="lambda repressor-like DNA-binding domains"/>
    <property type="match status" value="1"/>
</dbReference>
<dbReference type="PANTHER" id="PTHR30146:SF109">
    <property type="entry name" value="HTH-TYPE TRANSCRIPTIONAL REGULATOR GALS"/>
    <property type="match status" value="1"/>
</dbReference>
<dbReference type="SUPFAM" id="SSF53822">
    <property type="entry name" value="Periplasmic binding protein-like I"/>
    <property type="match status" value="1"/>
</dbReference>
<dbReference type="PROSITE" id="PS50932">
    <property type="entry name" value="HTH_LACI_2"/>
    <property type="match status" value="1"/>
</dbReference>
<organism evidence="5 6">
    <name type="scientific">Actinobacillus seminis</name>
    <dbReference type="NCBI Taxonomy" id="722"/>
    <lineage>
        <taxon>Bacteria</taxon>
        <taxon>Pseudomonadati</taxon>
        <taxon>Pseudomonadota</taxon>
        <taxon>Gammaproteobacteria</taxon>
        <taxon>Pasteurellales</taxon>
        <taxon>Pasteurellaceae</taxon>
        <taxon>Actinobacillus</taxon>
    </lineage>
</organism>
<dbReference type="GO" id="GO:0000976">
    <property type="term" value="F:transcription cis-regulatory region binding"/>
    <property type="evidence" value="ECO:0007669"/>
    <property type="project" value="TreeGrafter"/>
</dbReference>
<accession>A0A380VFS4</accession>
<dbReference type="CDD" id="cd01392">
    <property type="entry name" value="HTH_LacI"/>
    <property type="match status" value="1"/>
</dbReference>
<dbReference type="Gene3D" id="1.10.260.40">
    <property type="entry name" value="lambda repressor-like DNA-binding domains"/>
    <property type="match status" value="1"/>
</dbReference>